<name>A0A1Y5S9H6_9RHOB</name>
<dbReference type="Proteomes" id="UP000193077">
    <property type="component" value="Unassembled WGS sequence"/>
</dbReference>
<reference evidence="1 2" key="1">
    <citation type="submission" date="2017-03" db="EMBL/GenBank/DDBJ databases">
        <authorList>
            <person name="Afonso C.L."/>
            <person name="Miller P.J."/>
            <person name="Scott M.A."/>
            <person name="Spackman E."/>
            <person name="Goraichik I."/>
            <person name="Dimitrov K.M."/>
            <person name="Suarez D.L."/>
            <person name="Swayne D.E."/>
        </authorList>
    </citation>
    <scope>NUCLEOTIDE SEQUENCE [LARGE SCALE GENOMIC DNA]</scope>
    <source>
        <strain evidence="1 2">CECT 7639</strain>
    </source>
</reference>
<accession>A0A1Y5S9H6</accession>
<sequence>MIIQSTKPPSRRLDAALKAEPVTPPQGSEPMIGLAILDPQTPSIPTLSAFTPAFVTASERPGDVQGLFRHDTPRLVDSLANFAKSNEAQLLRAVWKTVLKPNLPDPIGRSVDAVWLVGDGAKLYQTFRKNDWQGDLQATAKLAIESVDVFTNALILANAAAGRPTDGLGTIRVACRYGKKAVGGANPSEIQWMIIKDFAAGESAEVKTVLGIKGILDAAAQLSPEEAPLVPVQTTLPVSPSNGT</sequence>
<dbReference type="RefSeq" id="WP_133057629.1">
    <property type="nucleotide sequence ID" value="NZ_FWFO01000001.1"/>
</dbReference>
<evidence type="ECO:0000313" key="1">
    <source>
        <dbReference type="EMBL" id="SLN34402.1"/>
    </source>
</evidence>
<dbReference type="EMBL" id="FWFO01000001">
    <property type="protein sequence ID" value="SLN34402.1"/>
    <property type="molecule type" value="Genomic_DNA"/>
</dbReference>
<dbReference type="AlphaFoldDB" id="A0A1Y5S9H6"/>
<gene>
    <name evidence="1" type="ORF">TRL7639_01562</name>
</gene>
<organism evidence="1 2">
    <name type="scientific">Falsiruegeria litorea R37</name>
    <dbReference type="NCBI Taxonomy" id="1200284"/>
    <lineage>
        <taxon>Bacteria</taxon>
        <taxon>Pseudomonadati</taxon>
        <taxon>Pseudomonadota</taxon>
        <taxon>Alphaproteobacteria</taxon>
        <taxon>Rhodobacterales</taxon>
        <taxon>Roseobacteraceae</taxon>
        <taxon>Falsiruegeria</taxon>
    </lineage>
</organism>
<keyword evidence="2" id="KW-1185">Reference proteome</keyword>
<evidence type="ECO:0000313" key="2">
    <source>
        <dbReference type="Proteomes" id="UP000193077"/>
    </source>
</evidence>
<protein>
    <submittedName>
        <fullName evidence="1">Uncharacterized protein</fullName>
    </submittedName>
</protein>
<proteinExistence type="predicted"/>